<dbReference type="Gene3D" id="3.40.50.1820">
    <property type="entry name" value="alpha/beta hydrolase"/>
    <property type="match status" value="1"/>
</dbReference>
<dbReference type="STRING" id="71717.A0A4Y7TMQ4"/>
<dbReference type="Proteomes" id="UP000298030">
    <property type="component" value="Unassembled WGS sequence"/>
</dbReference>
<keyword evidence="8" id="KW-1185">Reference proteome</keyword>
<dbReference type="Pfam" id="PF00561">
    <property type="entry name" value="Abhydrolase_1"/>
    <property type="match status" value="1"/>
</dbReference>
<dbReference type="AlphaFoldDB" id="A0A4Y7TMQ4"/>
<comment type="caution">
    <text evidence="7">The sequence shown here is derived from an EMBL/GenBank/DDBJ whole genome shotgun (WGS) entry which is preliminary data.</text>
</comment>
<name>A0A4Y7TMQ4_COPMI</name>
<evidence type="ECO:0000259" key="5">
    <source>
        <dbReference type="Pfam" id="PF08386"/>
    </source>
</evidence>
<evidence type="ECO:0000313" key="6">
    <source>
        <dbReference type="EMBL" id="TEB23496.1"/>
    </source>
</evidence>
<evidence type="ECO:0000256" key="1">
    <source>
        <dbReference type="ARBA" id="ARBA00010088"/>
    </source>
</evidence>
<dbReference type="SUPFAM" id="SSF53474">
    <property type="entry name" value="alpha/beta-Hydrolases"/>
    <property type="match status" value="1"/>
</dbReference>
<feature type="signal peptide" evidence="3">
    <location>
        <begin position="1"/>
        <end position="25"/>
    </location>
</feature>
<feature type="domain" description="AB hydrolase-1" evidence="4">
    <location>
        <begin position="102"/>
        <end position="287"/>
    </location>
</feature>
<dbReference type="EMBL" id="QPFP01000008">
    <property type="protein sequence ID" value="TEB34819.1"/>
    <property type="molecule type" value="Genomic_DNA"/>
</dbReference>
<comment type="similarity">
    <text evidence="1">Belongs to the peptidase S33 family.</text>
</comment>
<evidence type="ECO:0000313" key="7">
    <source>
        <dbReference type="EMBL" id="TEB34819.1"/>
    </source>
</evidence>
<dbReference type="Pfam" id="PF08386">
    <property type="entry name" value="Abhydrolase_4"/>
    <property type="match status" value="1"/>
</dbReference>
<evidence type="ECO:0000313" key="8">
    <source>
        <dbReference type="Proteomes" id="UP000298030"/>
    </source>
</evidence>
<dbReference type="PROSITE" id="PS51257">
    <property type="entry name" value="PROKAR_LIPOPROTEIN"/>
    <property type="match status" value="1"/>
</dbReference>
<dbReference type="PANTHER" id="PTHR43248">
    <property type="entry name" value="2-SUCCINYL-6-HYDROXY-2,4-CYCLOHEXADIENE-1-CARBOXYLATE SYNTHASE"/>
    <property type="match status" value="1"/>
</dbReference>
<dbReference type="InterPro" id="IPR013595">
    <property type="entry name" value="Pept_S33_TAP-like_C"/>
</dbReference>
<dbReference type="EMBL" id="QPFP01000077">
    <property type="protein sequence ID" value="TEB23496.1"/>
    <property type="molecule type" value="Genomic_DNA"/>
</dbReference>
<feature type="chain" id="PRO_5039810175" evidence="3">
    <location>
        <begin position="26"/>
        <end position="586"/>
    </location>
</feature>
<protein>
    <submittedName>
        <fullName evidence="7">Alpha/beta-hydrolase</fullName>
    </submittedName>
</protein>
<sequence>MPLKLTLRTISAISLALSHLPLAFGSSCDFSKRANTTKTEAETWGGITPTKDLVWHPCYAQVGTFECARFQVPLDYSDPDGRDAAIALIRKPATTKEGYRGPILFNPGGPGGSGVDLILALGDAFATILGSQFDIVSFDPRGIARSTPRGNHFDTDVERTLFAANTGPLPLIKDGVVTGIERIWAQSQLLGSLAASHDDGYLQHITTQNTATDMLRIVEAHGEEKIKFWGFSYGSVLGATFAALYPDKIERMVIDGVVDSPDYYATLWRTALIDSDKTLQLFFDNCAEAGPSQCPFYAPDPADIRRNLTALQNSLLVEPVIVKTDTFYGVVDYSIFSLQLLGALYSPFATFKPLAQALADLAAGNGTGLFSLSAEPVMYQCDCDEDAHAWASLTDGLTTVACNDGVEVSSSLQELQEFWNDLATVSPFADFMGTIRARCTNWPKNKKPFQGPFVGNTSHPLLVVSTTADPVTPLVSAQKMAAGFNGAVVLAIDAGGHPSVNAPSTCAQQHIRAYFQDGVLPEEGTVCDPIVRNPFLAPASATEGGAGGIGLVGRQEEDAKLLAAVKEVAGKAGSVFRAPSARRRGL</sequence>
<dbReference type="InterPro" id="IPR051601">
    <property type="entry name" value="Serine_prot/Carboxylest_S33"/>
</dbReference>
<gene>
    <name evidence="6" type="ORF">FA13DRAFT_1715309</name>
    <name evidence="7" type="ORF">FA13DRAFT_1753338</name>
</gene>
<dbReference type="OrthoDB" id="425534at2759"/>
<evidence type="ECO:0000256" key="3">
    <source>
        <dbReference type="SAM" id="SignalP"/>
    </source>
</evidence>
<accession>A0A4Y7TMQ4</accession>
<keyword evidence="2 7" id="KW-0378">Hydrolase</keyword>
<evidence type="ECO:0000256" key="2">
    <source>
        <dbReference type="ARBA" id="ARBA00022801"/>
    </source>
</evidence>
<dbReference type="GO" id="GO:0016787">
    <property type="term" value="F:hydrolase activity"/>
    <property type="evidence" value="ECO:0007669"/>
    <property type="project" value="UniProtKB-KW"/>
</dbReference>
<evidence type="ECO:0000259" key="4">
    <source>
        <dbReference type="Pfam" id="PF00561"/>
    </source>
</evidence>
<dbReference type="PANTHER" id="PTHR43248:SF25">
    <property type="entry name" value="AB HYDROLASE-1 DOMAIN-CONTAINING PROTEIN-RELATED"/>
    <property type="match status" value="1"/>
</dbReference>
<dbReference type="InterPro" id="IPR029058">
    <property type="entry name" value="AB_hydrolase_fold"/>
</dbReference>
<proteinExistence type="inferred from homology"/>
<dbReference type="InterPro" id="IPR000073">
    <property type="entry name" value="AB_hydrolase_1"/>
</dbReference>
<feature type="domain" description="Peptidase S33 tripeptidyl aminopeptidase-like C-terminal" evidence="5">
    <location>
        <begin position="429"/>
        <end position="527"/>
    </location>
</feature>
<reference evidence="7 8" key="1">
    <citation type="journal article" date="2019" name="Nat. Ecol. Evol.">
        <title>Megaphylogeny resolves global patterns of mushroom evolution.</title>
        <authorList>
            <person name="Varga T."/>
            <person name="Krizsan K."/>
            <person name="Foldi C."/>
            <person name="Dima B."/>
            <person name="Sanchez-Garcia M."/>
            <person name="Sanchez-Ramirez S."/>
            <person name="Szollosi G.J."/>
            <person name="Szarkandi J.G."/>
            <person name="Papp V."/>
            <person name="Albert L."/>
            <person name="Andreopoulos W."/>
            <person name="Angelini C."/>
            <person name="Antonin V."/>
            <person name="Barry K.W."/>
            <person name="Bougher N.L."/>
            <person name="Buchanan P."/>
            <person name="Buyck B."/>
            <person name="Bense V."/>
            <person name="Catcheside P."/>
            <person name="Chovatia M."/>
            <person name="Cooper J."/>
            <person name="Damon W."/>
            <person name="Desjardin D."/>
            <person name="Finy P."/>
            <person name="Geml J."/>
            <person name="Haridas S."/>
            <person name="Hughes K."/>
            <person name="Justo A."/>
            <person name="Karasinski D."/>
            <person name="Kautmanova I."/>
            <person name="Kiss B."/>
            <person name="Kocsube S."/>
            <person name="Kotiranta H."/>
            <person name="LaButti K.M."/>
            <person name="Lechner B.E."/>
            <person name="Liimatainen K."/>
            <person name="Lipzen A."/>
            <person name="Lukacs Z."/>
            <person name="Mihaltcheva S."/>
            <person name="Morgado L.N."/>
            <person name="Niskanen T."/>
            <person name="Noordeloos M.E."/>
            <person name="Ohm R.A."/>
            <person name="Ortiz-Santana B."/>
            <person name="Ovrebo C."/>
            <person name="Racz N."/>
            <person name="Riley R."/>
            <person name="Savchenko A."/>
            <person name="Shiryaev A."/>
            <person name="Soop K."/>
            <person name="Spirin V."/>
            <person name="Szebenyi C."/>
            <person name="Tomsovsky M."/>
            <person name="Tulloss R.E."/>
            <person name="Uehling J."/>
            <person name="Grigoriev I.V."/>
            <person name="Vagvolgyi C."/>
            <person name="Papp T."/>
            <person name="Martin F.M."/>
            <person name="Miettinen O."/>
            <person name="Hibbett D.S."/>
            <person name="Nagy L.G."/>
        </authorList>
    </citation>
    <scope>NUCLEOTIDE SEQUENCE [LARGE SCALE GENOMIC DNA]</scope>
    <source>
        <strain evidence="7 8">FP101781</strain>
    </source>
</reference>
<keyword evidence="3" id="KW-0732">Signal</keyword>
<organism evidence="7 8">
    <name type="scientific">Coprinellus micaceus</name>
    <name type="common">Glistening ink-cap mushroom</name>
    <name type="synonym">Coprinus micaceus</name>
    <dbReference type="NCBI Taxonomy" id="71717"/>
    <lineage>
        <taxon>Eukaryota</taxon>
        <taxon>Fungi</taxon>
        <taxon>Dikarya</taxon>
        <taxon>Basidiomycota</taxon>
        <taxon>Agaricomycotina</taxon>
        <taxon>Agaricomycetes</taxon>
        <taxon>Agaricomycetidae</taxon>
        <taxon>Agaricales</taxon>
        <taxon>Agaricineae</taxon>
        <taxon>Psathyrellaceae</taxon>
        <taxon>Coprinellus</taxon>
    </lineage>
</organism>